<dbReference type="NCBIfam" id="NF009586">
    <property type="entry name" value="PRK13026.1"/>
    <property type="match status" value="1"/>
</dbReference>
<dbReference type="FunFam" id="2.40.110.10:FF:000010">
    <property type="entry name" value="Acyl-CoA dehydrogenase"/>
    <property type="match status" value="1"/>
</dbReference>
<keyword evidence="11" id="KW-0443">Lipid metabolism</keyword>
<dbReference type="Gene3D" id="1.20.140.10">
    <property type="entry name" value="Butyryl-CoA Dehydrogenase, subunit A, domain 3"/>
    <property type="match status" value="1"/>
</dbReference>
<evidence type="ECO:0000256" key="4">
    <source>
        <dbReference type="ARBA" id="ARBA00012033"/>
    </source>
</evidence>
<dbReference type="FunFam" id="1.20.140.10:FF:000009">
    <property type="entry name" value="Acyl-CoA dehydrogenase"/>
    <property type="match status" value="1"/>
</dbReference>
<feature type="domain" description="Acyl-CoA dehydrogenase C-terminal bacterial-type" evidence="17">
    <location>
        <begin position="517"/>
        <end position="806"/>
    </location>
</feature>
<gene>
    <name evidence="18" type="ORF">HU752_017300</name>
</gene>
<comment type="pathway">
    <text evidence="2">Lipid metabolism; fatty acid beta-oxidation.</text>
</comment>
<dbReference type="InterPro" id="IPR009075">
    <property type="entry name" value="AcylCo_DH/oxidase_C"/>
</dbReference>
<evidence type="ECO:0000256" key="9">
    <source>
        <dbReference type="ARBA" id="ARBA00022832"/>
    </source>
</evidence>
<keyword evidence="14" id="KW-1133">Transmembrane helix</keyword>
<evidence type="ECO:0000313" key="18">
    <source>
        <dbReference type="EMBL" id="QXI25735.1"/>
    </source>
</evidence>
<evidence type="ECO:0000256" key="14">
    <source>
        <dbReference type="SAM" id="Phobius"/>
    </source>
</evidence>
<evidence type="ECO:0000256" key="11">
    <source>
        <dbReference type="ARBA" id="ARBA00023098"/>
    </source>
</evidence>
<evidence type="ECO:0000259" key="16">
    <source>
        <dbReference type="Pfam" id="PF02771"/>
    </source>
</evidence>
<evidence type="ECO:0000256" key="8">
    <source>
        <dbReference type="ARBA" id="ARBA00022827"/>
    </source>
</evidence>
<proteinExistence type="inferred from homology"/>
<comment type="catalytic activity">
    <reaction evidence="12">
        <text>a medium-chain 2,3-saturated fatty acyl-CoA + oxidized [electron-transfer flavoprotein] + H(+) = a medium-chain (2E)-enoyl-CoA + reduced [electron-transfer flavoprotein]</text>
        <dbReference type="Rhea" id="RHEA:14477"/>
        <dbReference type="Rhea" id="RHEA-COMP:10685"/>
        <dbReference type="Rhea" id="RHEA-COMP:10686"/>
        <dbReference type="ChEBI" id="CHEBI:15378"/>
        <dbReference type="ChEBI" id="CHEBI:57692"/>
        <dbReference type="ChEBI" id="CHEBI:58307"/>
        <dbReference type="ChEBI" id="CHEBI:83723"/>
        <dbReference type="ChEBI" id="CHEBI:83726"/>
        <dbReference type="EC" id="1.3.8.7"/>
    </reaction>
</comment>
<dbReference type="SUPFAM" id="SSF47203">
    <property type="entry name" value="Acyl-CoA dehydrogenase C-terminal domain-like"/>
    <property type="match status" value="1"/>
</dbReference>
<dbReference type="PANTHER" id="PTHR48083">
    <property type="entry name" value="MEDIUM-CHAIN SPECIFIC ACYL-COA DEHYDROGENASE, MITOCHONDRIAL-RELATED"/>
    <property type="match status" value="1"/>
</dbReference>
<dbReference type="FunFam" id="1.10.540.10:FF:000004">
    <property type="entry name" value="Acyl-CoA dehydrogenase"/>
    <property type="match status" value="1"/>
</dbReference>
<dbReference type="EMBL" id="CP077093">
    <property type="protein sequence ID" value="QXI25735.1"/>
    <property type="molecule type" value="Genomic_DNA"/>
</dbReference>
<dbReference type="InterPro" id="IPR013786">
    <property type="entry name" value="AcylCoA_DH/ox_N"/>
</dbReference>
<evidence type="ECO:0000256" key="5">
    <source>
        <dbReference type="ARBA" id="ARBA00012040"/>
    </source>
</evidence>
<dbReference type="AlphaFoldDB" id="A0A9E6PGF7"/>
<dbReference type="InterPro" id="IPR050741">
    <property type="entry name" value="Acyl-CoA_dehydrogenase"/>
</dbReference>
<reference evidence="18 19" key="2">
    <citation type="journal article" date="2021" name="Microorganisms">
        <title>The Ever-Expanding Pseudomonas Genus: Description of 43 New Species and Partition of the Pseudomonas putida Group.</title>
        <authorList>
            <person name="Girard L."/>
            <person name="Lood C."/>
            <person name="Hofte M."/>
            <person name="Vandamme P."/>
            <person name="Rokni-Zadeh H."/>
            <person name="van Noort V."/>
            <person name="Lavigne R."/>
            <person name="De Mot R."/>
        </authorList>
    </citation>
    <scope>NUCLEOTIDE SEQUENCE [LARGE SCALE GENOMIC DNA]</scope>
    <source>
        <strain evidence="18 19">RW8P3</strain>
    </source>
</reference>
<keyword evidence="14" id="KW-0812">Transmembrane</keyword>
<keyword evidence="14" id="KW-0472">Membrane</keyword>
<dbReference type="Gene3D" id="1.10.540.10">
    <property type="entry name" value="Acyl-CoA dehydrogenase/oxidase, N-terminal domain"/>
    <property type="match status" value="1"/>
</dbReference>
<evidence type="ECO:0000259" key="15">
    <source>
        <dbReference type="Pfam" id="PF00441"/>
    </source>
</evidence>
<evidence type="ECO:0000256" key="3">
    <source>
        <dbReference type="ARBA" id="ARBA00009347"/>
    </source>
</evidence>
<dbReference type="GO" id="GO:0004466">
    <property type="term" value="F:long-chain fatty acyl-CoA dehydrogenase activity"/>
    <property type="evidence" value="ECO:0007669"/>
    <property type="project" value="UniProtKB-EC"/>
</dbReference>
<evidence type="ECO:0000256" key="10">
    <source>
        <dbReference type="ARBA" id="ARBA00023002"/>
    </source>
</evidence>
<dbReference type="Gene3D" id="2.40.110.10">
    <property type="entry name" value="Butyryl-CoA Dehydrogenase, subunit A, domain 2"/>
    <property type="match status" value="1"/>
</dbReference>
<keyword evidence="10" id="KW-0560">Oxidoreductase</keyword>
<evidence type="ECO:0000259" key="17">
    <source>
        <dbReference type="Pfam" id="PF09317"/>
    </source>
</evidence>
<evidence type="ECO:0000313" key="19">
    <source>
        <dbReference type="Proteomes" id="UP000634530"/>
    </source>
</evidence>
<evidence type="ECO:0000256" key="6">
    <source>
        <dbReference type="ARBA" id="ARBA00020144"/>
    </source>
</evidence>
<dbReference type="SUPFAM" id="SSF56645">
    <property type="entry name" value="Acyl-CoA dehydrogenase NM domain-like"/>
    <property type="match status" value="1"/>
</dbReference>
<dbReference type="EC" id="1.3.8.7" evidence="4"/>
<evidence type="ECO:0000256" key="12">
    <source>
        <dbReference type="ARBA" id="ARBA00047882"/>
    </source>
</evidence>
<dbReference type="EC" id="1.3.8.8" evidence="5"/>
<feature type="transmembrane region" description="Helical" evidence="14">
    <location>
        <begin position="30"/>
        <end position="63"/>
    </location>
</feature>
<evidence type="ECO:0000256" key="7">
    <source>
        <dbReference type="ARBA" id="ARBA00022630"/>
    </source>
</evidence>
<comment type="similarity">
    <text evidence="3">Belongs to the acyl-CoA dehydrogenase family.</text>
</comment>
<keyword evidence="8" id="KW-0274">FAD</keyword>
<dbReference type="GO" id="GO:0070991">
    <property type="term" value="F:medium-chain fatty acyl-CoA dehydrogenase activity"/>
    <property type="evidence" value="ECO:0007669"/>
    <property type="project" value="UniProtKB-EC"/>
</dbReference>
<reference evidence="18 19" key="1">
    <citation type="journal article" date="2020" name="Microorganisms">
        <title>Reliable Identification of Environmental Pseudomonas Isolates Using the rpoD Gene.</title>
        <authorList>
            <consortium name="The Broad Institute Genome Sequencing Platform"/>
            <person name="Girard L."/>
            <person name="Lood C."/>
            <person name="Rokni-Zadeh H."/>
            <person name="van Noort V."/>
            <person name="Lavigne R."/>
            <person name="De Mot R."/>
        </authorList>
    </citation>
    <scope>NUCLEOTIDE SEQUENCE [LARGE SCALE GENOMIC DNA]</scope>
    <source>
        <strain evidence="18 19">RW8P3</strain>
    </source>
</reference>
<feature type="domain" description="Acyl-CoA dehydrogenase/oxidase N-terminal" evidence="16">
    <location>
        <begin position="128"/>
        <end position="236"/>
    </location>
</feature>
<evidence type="ECO:0000256" key="13">
    <source>
        <dbReference type="ARBA" id="ARBA00049247"/>
    </source>
</evidence>
<feature type="domain" description="Acyl-CoA dehydrogenase/oxidase C-terminal" evidence="15">
    <location>
        <begin position="363"/>
        <end position="508"/>
    </location>
</feature>
<dbReference type="KEGG" id="pvw:HU752_017300"/>
<dbReference type="Proteomes" id="UP000634530">
    <property type="component" value="Chromosome"/>
</dbReference>
<protein>
    <recommendedName>
        <fullName evidence="6">Acyl-coenzyme A dehydrogenase</fullName>
        <ecNumber evidence="4">1.3.8.7</ecNumber>
        <ecNumber evidence="5">1.3.8.8</ecNumber>
    </recommendedName>
</protein>
<keyword evidence="7" id="KW-0285">Flavoprotein</keyword>
<name>A0A9E6PGF7_9PSED</name>
<evidence type="ECO:0000256" key="2">
    <source>
        <dbReference type="ARBA" id="ARBA00005005"/>
    </source>
</evidence>
<dbReference type="InterPro" id="IPR046373">
    <property type="entry name" value="Acyl-CoA_Oxase/DH_mid-dom_sf"/>
</dbReference>
<dbReference type="InterPro" id="IPR037069">
    <property type="entry name" value="AcylCoA_DH/ox_N_sf"/>
</dbReference>
<keyword evidence="9" id="KW-0276">Fatty acid metabolism</keyword>
<evidence type="ECO:0000256" key="1">
    <source>
        <dbReference type="ARBA" id="ARBA00001974"/>
    </source>
</evidence>
<accession>A0A9E6PGF7</accession>
<dbReference type="NCBIfam" id="NF007000">
    <property type="entry name" value="PRK09463.1"/>
    <property type="match status" value="1"/>
</dbReference>
<keyword evidence="19" id="KW-1185">Reference proteome</keyword>
<dbReference type="RefSeq" id="WP_186682814.1">
    <property type="nucleotide sequence ID" value="NZ_CP077093.1"/>
</dbReference>
<dbReference type="Pfam" id="PF00441">
    <property type="entry name" value="Acyl-CoA_dh_1"/>
    <property type="match status" value="1"/>
</dbReference>
<dbReference type="GO" id="GO:0033539">
    <property type="term" value="P:fatty acid beta-oxidation using acyl-CoA dehydrogenase"/>
    <property type="evidence" value="ECO:0007669"/>
    <property type="project" value="InterPro"/>
</dbReference>
<comment type="cofactor">
    <cofactor evidence="1">
        <name>FAD</name>
        <dbReference type="ChEBI" id="CHEBI:57692"/>
    </cofactor>
</comment>
<sequence length="849" mass="92323">MMVWLLAGLFAALVLAYRQAAAILWLGIAAAWLAVGYVFNVVAPLGATVAAILILLPALVLAIKPLRRSLLSSKALALFRQIMPAMSDTERAAIESGTVWWDAELFSGKPNWERLLKAAPASLSAEEQAFLDNEVETLCDMANDWETTQVWQDMSPQAWQYTKDAGFLGMIIPKQYGGKGFSHYAHSQVVMKLSTRCSAAAISVMVPNSLGPAELLLHYGTEAQRQHYLPRLARGEDIPCFALTSPYAGSDAGAIPDVGVVCKGQFEGEQVLGFRVTWDKRYITLGPIATVLGLAFRAEDPEGLLGHKGSLGITCALIPTTHQGVQTGRRHWPLNAVFQNGPTQGKDVFIPLEWVIGGRDQVGNGWRMLMECLAAGRAISLPSANVGLSKIAVRGTSAYAAMRKQFGLPIGKFEGVQAPLARMAGHLYACDAVRKVSVASLDAGEKPSVISAIAKYHVTERARAVVNDGMDIVAGKGICMGPNNFLARAYQQSPIAITVEGANIMTRCLIIYGQGLIRCHPYVFREMEAARAQGRAGLEAFDSAMFGHISFVVANTVRALVHGLSGGRLLKAPARTDKSLATYYQQVERLSVVLALASDISMGVLGGALKRKESITGRLGDILSQLYILSCVLKRFEDDGRPQGDLPLVHWAAQDALLKAHEALAEVLDNYPSKAAARVIRALSFPFGIPLRKPSDRLLGEVAELVQQPGASRDRLLADSYIPQPDIDKLAYGELAFRLLPQVELIETRLKSAVREGTIAPLPISREAFVVWRVKALELQLISEEEDQLLGRYVEYGDHAIQVDDFPQDFGLLEALQRRQAHVEQMARPATRRRAAVNEGTAVADDSSY</sequence>
<organism evidence="18 19">
    <name type="scientific">Pseudomonas vanderleydeniana</name>
    <dbReference type="NCBI Taxonomy" id="2745495"/>
    <lineage>
        <taxon>Bacteria</taxon>
        <taxon>Pseudomonadati</taxon>
        <taxon>Pseudomonadota</taxon>
        <taxon>Gammaproteobacteria</taxon>
        <taxon>Pseudomonadales</taxon>
        <taxon>Pseudomonadaceae</taxon>
        <taxon>Pseudomonas</taxon>
    </lineage>
</organism>
<dbReference type="GO" id="GO:0005737">
    <property type="term" value="C:cytoplasm"/>
    <property type="evidence" value="ECO:0007669"/>
    <property type="project" value="TreeGrafter"/>
</dbReference>
<dbReference type="InterPro" id="IPR036250">
    <property type="entry name" value="AcylCo_DH-like_C"/>
</dbReference>
<dbReference type="GO" id="GO:0050660">
    <property type="term" value="F:flavin adenine dinucleotide binding"/>
    <property type="evidence" value="ECO:0007669"/>
    <property type="project" value="InterPro"/>
</dbReference>
<dbReference type="InterPro" id="IPR015396">
    <property type="entry name" value="FadE_C"/>
</dbReference>
<dbReference type="Pfam" id="PF02771">
    <property type="entry name" value="Acyl-CoA_dh_N"/>
    <property type="match status" value="1"/>
</dbReference>
<dbReference type="InterPro" id="IPR009100">
    <property type="entry name" value="AcylCoA_DH/oxidase_NM_dom_sf"/>
</dbReference>
<dbReference type="PANTHER" id="PTHR48083:SF33">
    <property type="entry name" value="ACYL-COENZYME A DEHYDROGENASE"/>
    <property type="match status" value="1"/>
</dbReference>
<dbReference type="Pfam" id="PF09317">
    <property type="entry name" value="ACDH_C"/>
    <property type="match status" value="1"/>
</dbReference>
<comment type="catalytic activity">
    <reaction evidence="13">
        <text>a long-chain 2,3-saturated fatty acyl-CoA + oxidized [electron-transfer flavoprotein] + H(+) = a long-chain (2E)-enoyl-CoA + reduced [electron-transfer flavoprotein]</text>
        <dbReference type="Rhea" id="RHEA:17721"/>
        <dbReference type="Rhea" id="RHEA-COMP:10685"/>
        <dbReference type="Rhea" id="RHEA-COMP:10686"/>
        <dbReference type="ChEBI" id="CHEBI:15378"/>
        <dbReference type="ChEBI" id="CHEBI:57692"/>
        <dbReference type="ChEBI" id="CHEBI:58307"/>
        <dbReference type="ChEBI" id="CHEBI:83721"/>
        <dbReference type="ChEBI" id="CHEBI:83727"/>
        <dbReference type="EC" id="1.3.8.8"/>
    </reaction>
</comment>